<dbReference type="InterPro" id="IPR000426">
    <property type="entry name" value="Proteasome_asu_N"/>
</dbReference>
<dbReference type="InterPro" id="IPR029055">
    <property type="entry name" value="Ntn_hydrolases_N"/>
</dbReference>
<organism evidence="10 11">
    <name type="scientific">Apatococcus fuscideae</name>
    <dbReference type="NCBI Taxonomy" id="2026836"/>
    <lineage>
        <taxon>Eukaryota</taxon>
        <taxon>Viridiplantae</taxon>
        <taxon>Chlorophyta</taxon>
        <taxon>core chlorophytes</taxon>
        <taxon>Trebouxiophyceae</taxon>
        <taxon>Chlorellales</taxon>
        <taxon>Chlorellaceae</taxon>
        <taxon>Apatococcus</taxon>
    </lineage>
</organism>
<evidence type="ECO:0000256" key="8">
    <source>
        <dbReference type="PROSITE-ProRule" id="PRU00808"/>
    </source>
</evidence>
<sequence>MSGIGTGYDLSVSTFSPDGRVFQTAYAQKAVDNGGTVVGIRCKDGVVLGVEKPVASKMLVDGSNRHTYPINQQSGMAVAGVSADGRQIVNRAMQEATQYKGFYGEVIPGYVLSERIASYVHLFNLYWYVRPFGAAMLMASYDSEGPQLYLIEPGGTAHRYFGTAIGKGRQSAKTDIEKLKLTELSCRQGVVEVAKILHTVHDEEKPFELELAWICDESKKEFKRVPADLAAEAEQQAKAAMDEDMDS</sequence>
<dbReference type="GO" id="GO:0019773">
    <property type="term" value="C:proteasome core complex, alpha-subunit complex"/>
    <property type="evidence" value="ECO:0007669"/>
    <property type="project" value="UniProtKB-UniRule"/>
</dbReference>
<evidence type="ECO:0000256" key="1">
    <source>
        <dbReference type="ARBA" id="ARBA00002000"/>
    </source>
</evidence>
<dbReference type="PANTHER" id="PTHR11599">
    <property type="entry name" value="PROTEASOME SUBUNIT ALPHA/BETA"/>
    <property type="match status" value="1"/>
</dbReference>
<evidence type="ECO:0000313" key="10">
    <source>
        <dbReference type="EMBL" id="KAK9855473.1"/>
    </source>
</evidence>
<dbReference type="Pfam" id="PF00227">
    <property type="entry name" value="Proteasome"/>
    <property type="match status" value="1"/>
</dbReference>
<dbReference type="Gene3D" id="3.60.20.10">
    <property type="entry name" value="Glutamine Phosphoribosylpyrophosphate, subunit 1, domain 1"/>
    <property type="match status" value="1"/>
</dbReference>
<dbReference type="AlphaFoldDB" id="A0AAW1STB2"/>
<evidence type="ECO:0000313" key="11">
    <source>
        <dbReference type="Proteomes" id="UP001485043"/>
    </source>
</evidence>
<dbReference type="GO" id="GO:0006511">
    <property type="term" value="P:ubiquitin-dependent protein catabolic process"/>
    <property type="evidence" value="ECO:0007669"/>
    <property type="project" value="InterPro"/>
</dbReference>
<gene>
    <name evidence="10" type="ORF">WJX84_005566</name>
</gene>
<protein>
    <recommendedName>
        <fullName evidence="4">Proteasome subunit alpha type-3</fullName>
    </recommendedName>
</protein>
<dbReference type="CDD" id="cd03751">
    <property type="entry name" value="proteasome_alpha_type_3"/>
    <property type="match status" value="1"/>
</dbReference>
<proteinExistence type="inferred from homology"/>
<dbReference type="InterPro" id="IPR050115">
    <property type="entry name" value="Proteasome_alpha"/>
</dbReference>
<keyword evidence="5" id="KW-0963">Cytoplasm</keyword>
<comment type="similarity">
    <text evidence="8">Belongs to the peptidase T1A family.</text>
</comment>
<comment type="subcellular location">
    <subcellularLocation>
        <location evidence="3">Cytoplasm</location>
    </subcellularLocation>
    <subcellularLocation>
        <location evidence="2">Nucleus</location>
    </subcellularLocation>
</comment>
<evidence type="ECO:0000256" key="3">
    <source>
        <dbReference type="ARBA" id="ARBA00004496"/>
    </source>
</evidence>
<keyword evidence="7" id="KW-0539">Nucleus</keyword>
<dbReference type="InterPro" id="IPR001353">
    <property type="entry name" value="Proteasome_sua/b"/>
</dbReference>
<dbReference type="FunFam" id="3.60.20.10:FF:000007">
    <property type="entry name" value="Proteasome subunit alpha type"/>
    <property type="match status" value="1"/>
</dbReference>
<dbReference type="GO" id="GO:0005634">
    <property type="term" value="C:nucleus"/>
    <property type="evidence" value="ECO:0007669"/>
    <property type="project" value="UniProtKB-SubCell"/>
</dbReference>
<dbReference type="SMART" id="SM00948">
    <property type="entry name" value="Proteasome_A_N"/>
    <property type="match status" value="1"/>
</dbReference>
<dbReference type="Proteomes" id="UP001485043">
    <property type="component" value="Unassembled WGS sequence"/>
</dbReference>
<accession>A0AAW1STB2</accession>
<evidence type="ECO:0000256" key="5">
    <source>
        <dbReference type="ARBA" id="ARBA00022490"/>
    </source>
</evidence>
<evidence type="ECO:0000259" key="9">
    <source>
        <dbReference type="SMART" id="SM00948"/>
    </source>
</evidence>
<dbReference type="InterPro" id="IPR023332">
    <property type="entry name" value="Proteasome_alpha-type"/>
</dbReference>
<dbReference type="PROSITE" id="PS51475">
    <property type="entry name" value="PROTEASOME_ALPHA_2"/>
    <property type="match status" value="1"/>
</dbReference>
<dbReference type="GO" id="GO:0005737">
    <property type="term" value="C:cytoplasm"/>
    <property type="evidence" value="ECO:0007669"/>
    <property type="project" value="UniProtKB-SubCell"/>
</dbReference>
<dbReference type="Pfam" id="PF10584">
    <property type="entry name" value="Proteasome_A_N"/>
    <property type="match status" value="1"/>
</dbReference>
<evidence type="ECO:0000256" key="6">
    <source>
        <dbReference type="ARBA" id="ARBA00022942"/>
    </source>
</evidence>
<keyword evidence="6 8" id="KW-0647">Proteasome</keyword>
<feature type="domain" description="Proteasome alpha-type subunits" evidence="9">
    <location>
        <begin position="8"/>
        <end position="30"/>
    </location>
</feature>
<comment type="function">
    <text evidence="1">The proteasome is a multicatalytic proteinase complex which is characterized by its ability to cleave peptides with Arg, Phe, Tyr, Leu, and Glu adjacent to the leaving group at neutral or slightly basic pH. The proteasome has an ATP-dependent proteolytic activity.</text>
</comment>
<dbReference type="SUPFAM" id="SSF56235">
    <property type="entry name" value="N-terminal nucleophile aminohydrolases (Ntn hydrolases)"/>
    <property type="match status" value="1"/>
</dbReference>
<name>A0AAW1STB2_9CHLO</name>
<evidence type="ECO:0000256" key="4">
    <source>
        <dbReference type="ARBA" id="ARBA00021338"/>
    </source>
</evidence>
<evidence type="ECO:0000256" key="7">
    <source>
        <dbReference type="ARBA" id="ARBA00023242"/>
    </source>
</evidence>
<comment type="caution">
    <text evidence="10">The sequence shown here is derived from an EMBL/GenBank/DDBJ whole genome shotgun (WGS) entry which is preliminary data.</text>
</comment>
<keyword evidence="11" id="KW-1185">Reference proteome</keyword>
<dbReference type="EMBL" id="JALJOV010001055">
    <property type="protein sequence ID" value="KAK9855473.1"/>
    <property type="molecule type" value="Genomic_DNA"/>
</dbReference>
<evidence type="ECO:0000256" key="2">
    <source>
        <dbReference type="ARBA" id="ARBA00004123"/>
    </source>
</evidence>
<reference evidence="10 11" key="1">
    <citation type="journal article" date="2024" name="Nat. Commun.">
        <title>Phylogenomics reveals the evolutionary origins of lichenization in chlorophyte algae.</title>
        <authorList>
            <person name="Puginier C."/>
            <person name="Libourel C."/>
            <person name="Otte J."/>
            <person name="Skaloud P."/>
            <person name="Haon M."/>
            <person name="Grisel S."/>
            <person name="Petersen M."/>
            <person name="Berrin J.G."/>
            <person name="Delaux P.M."/>
            <person name="Dal Grande F."/>
            <person name="Keller J."/>
        </authorList>
    </citation>
    <scope>NUCLEOTIDE SEQUENCE [LARGE SCALE GENOMIC DNA]</scope>
    <source>
        <strain evidence="10 11">SAG 2523</strain>
    </source>
</reference>